<dbReference type="Gene3D" id="1.10.245.10">
    <property type="entry name" value="SWIB/MDM2 domain"/>
    <property type="match status" value="1"/>
</dbReference>
<sequence>MVRGKSTVSSSPAEKTAPVAVKAPSVKKAASKKSESVVAAPAPVVVAAPVVVETPVAEDATESCDKSSLSSSLLSEVEEFNKNFAVWQATASSMKQNIRNISKLSARLSKNAEKTTKRRKNPQGNKLSGFEKPTLISDELALFFGRDTGSLMARTEVSKLIHQYVQAHSLQNKENRRIIHPDAKLKKLLDSKDDQLTYFNLQRYLKHHFKKEAPASSA</sequence>
<dbReference type="Pfam" id="PF02201">
    <property type="entry name" value="SWIB"/>
    <property type="match status" value="1"/>
</dbReference>
<dbReference type="EMBL" id="MN739966">
    <property type="protein sequence ID" value="QHT80198.1"/>
    <property type="molecule type" value="Genomic_DNA"/>
</dbReference>
<protein>
    <recommendedName>
        <fullName evidence="2">DM2 domain-containing protein</fullName>
    </recommendedName>
</protein>
<evidence type="ECO:0000256" key="1">
    <source>
        <dbReference type="SAM" id="MobiDB-lite"/>
    </source>
</evidence>
<dbReference type="SMART" id="SM00151">
    <property type="entry name" value="SWIB"/>
    <property type="match status" value="1"/>
</dbReference>
<dbReference type="InterPro" id="IPR003121">
    <property type="entry name" value="SWIB_MDM2_domain"/>
</dbReference>
<accession>A0A6C0HHT6</accession>
<dbReference type="AlphaFoldDB" id="A0A6C0HHT6"/>
<dbReference type="PROSITE" id="PS51925">
    <property type="entry name" value="SWIB_MDM2"/>
    <property type="match status" value="1"/>
</dbReference>
<feature type="domain" description="DM2" evidence="2">
    <location>
        <begin position="129"/>
        <end position="211"/>
    </location>
</feature>
<reference evidence="3" key="1">
    <citation type="journal article" date="2020" name="Nature">
        <title>Giant virus diversity and host interactions through global metagenomics.</title>
        <authorList>
            <person name="Schulz F."/>
            <person name="Roux S."/>
            <person name="Paez-Espino D."/>
            <person name="Jungbluth S."/>
            <person name="Walsh D.A."/>
            <person name="Denef V.J."/>
            <person name="McMahon K.D."/>
            <person name="Konstantinidis K.T."/>
            <person name="Eloe-Fadrosh E.A."/>
            <person name="Kyrpides N.C."/>
            <person name="Woyke T."/>
        </authorList>
    </citation>
    <scope>NUCLEOTIDE SEQUENCE</scope>
    <source>
        <strain evidence="3">GVMAG-M-3300023184-120</strain>
    </source>
</reference>
<feature type="compositionally biased region" description="Polar residues" evidence="1">
    <location>
        <begin position="1"/>
        <end position="13"/>
    </location>
</feature>
<dbReference type="SUPFAM" id="SSF47592">
    <property type="entry name" value="SWIB/MDM2 domain"/>
    <property type="match status" value="1"/>
</dbReference>
<dbReference type="InterPro" id="IPR019835">
    <property type="entry name" value="SWIB_domain"/>
</dbReference>
<organism evidence="3">
    <name type="scientific">viral metagenome</name>
    <dbReference type="NCBI Taxonomy" id="1070528"/>
    <lineage>
        <taxon>unclassified sequences</taxon>
        <taxon>metagenomes</taxon>
        <taxon>organismal metagenomes</taxon>
    </lineage>
</organism>
<evidence type="ECO:0000313" key="3">
    <source>
        <dbReference type="EMBL" id="QHT80198.1"/>
    </source>
</evidence>
<feature type="region of interest" description="Disordered" evidence="1">
    <location>
        <begin position="1"/>
        <end position="24"/>
    </location>
</feature>
<dbReference type="InterPro" id="IPR036885">
    <property type="entry name" value="SWIB_MDM2_dom_sf"/>
</dbReference>
<feature type="region of interest" description="Disordered" evidence="1">
    <location>
        <begin position="109"/>
        <end position="130"/>
    </location>
</feature>
<dbReference type="PANTHER" id="PTHR13844">
    <property type="entry name" value="SWI/SNF-RELATED MATRIX-ASSOCIATED ACTIN-DEPENDENT REGULATOR OF CHROMATIN SUBFAMILY D"/>
    <property type="match status" value="1"/>
</dbReference>
<dbReference type="CDD" id="cd10567">
    <property type="entry name" value="SWIB-MDM2_like"/>
    <property type="match status" value="1"/>
</dbReference>
<proteinExistence type="predicted"/>
<evidence type="ECO:0000259" key="2">
    <source>
        <dbReference type="PROSITE" id="PS51925"/>
    </source>
</evidence>
<name>A0A6C0HHT6_9ZZZZ</name>